<dbReference type="InterPro" id="IPR025671">
    <property type="entry name" value="HXXEE"/>
</dbReference>
<reference evidence="2 3" key="1">
    <citation type="submission" date="2016-10" db="EMBL/GenBank/DDBJ databases">
        <title>Comparative genomics between deep and shallow subseafloor isolates.</title>
        <authorList>
            <person name="Ishii S."/>
            <person name="Miller J.R."/>
            <person name="Sutton G."/>
            <person name="Suzuki S."/>
            <person name="Methe B."/>
            <person name="Inagaki F."/>
            <person name="Imachi H."/>
        </authorList>
    </citation>
    <scope>NUCLEOTIDE SEQUENCE [LARGE SCALE GENOMIC DNA]</scope>
    <source>
        <strain evidence="2 3">MO-MB1</strain>
    </source>
</reference>
<evidence type="ECO:0000256" key="1">
    <source>
        <dbReference type="SAM" id="Phobius"/>
    </source>
</evidence>
<dbReference type="OrthoDB" id="68951at2157"/>
<dbReference type="EMBL" id="CP017766">
    <property type="protein sequence ID" value="AUB56666.1"/>
    <property type="molecule type" value="Genomic_DNA"/>
</dbReference>
<dbReference type="GeneID" id="35122350"/>
<feature type="transmembrane region" description="Helical" evidence="1">
    <location>
        <begin position="95"/>
        <end position="115"/>
    </location>
</feature>
<protein>
    <recommendedName>
        <fullName evidence="4">HXXEE domain-containing protein</fullName>
    </recommendedName>
</protein>
<dbReference type="Pfam" id="PF13787">
    <property type="entry name" value="HXXEE"/>
    <property type="match status" value="1"/>
</dbReference>
<keyword evidence="1" id="KW-1133">Transmembrane helix</keyword>
<dbReference type="AlphaFoldDB" id="A0A2H4VF07"/>
<feature type="transmembrane region" description="Helical" evidence="1">
    <location>
        <begin position="127"/>
        <end position="145"/>
    </location>
</feature>
<accession>A0A2H4VF07</accession>
<name>A0A2H4VF07_9EURY</name>
<organism evidence="2 3">
    <name type="scientific">Methanobacterium subterraneum</name>
    <dbReference type="NCBI Taxonomy" id="59277"/>
    <lineage>
        <taxon>Archaea</taxon>
        <taxon>Methanobacteriati</taxon>
        <taxon>Methanobacteriota</taxon>
        <taxon>Methanomada group</taxon>
        <taxon>Methanobacteria</taxon>
        <taxon>Methanobacteriales</taxon>
        <taxon>Methanobacteriaceae</taxon>
        <taxon>Methanobacterium</taxon>
    </lineage>
</organism>
<gene>
    <name evidence="2" type="ORF">BK007_12060</name>
</gene>
<proteinExistence type="predicted"/>
<dbReference type="Proteomes" id="UP000232806">
    <property type="component" value="Chromosome"/>
</dbReference>
<sequence length="153" mass="17215">MDLTILWLVPVAYFVHILEETPRFVPWAIKYIGAPETFGQFVVGNVIFMAYVIIATSLAIFYPSELTLVIGLSAAAWIFSNFLIHAYYTLRTGEYSPGVVTASAIYVPVSLYIYYNFLVSGMLNNLDLVLSIIIGFAVMYVPTLIQEKRKGKR</sequence>
<keyword evidence="1" id="KW-0472">Membrane</keyword>
<feature type="transmembrane region" description="Helical" evidence="1">
    <location>
        <begin position="68"/>
        <end position="88"/>
    </location>
</feature>
<keyword evidence="1" id="KW-0812">Transmembrane</keyword>
<evidence type="ECO:0008006" key="4">
    <source>
        <dbReference type="Google" id="ProtNLM"/>
    </source>
</evidence>
<feature type="transmembrane region" description="Helical" evidence="1">
    <location>
        <begin position="41"/>
        <end position="62"/>
    </location>
</feature>
<evidence type="ECO:0000313" key="3">
    <source>
        <dbReference type="Proteomes" id="UP000232806"/>
    </source>
</evidence>
<dbReference type="RefSeq" id="WP_100906645.1">
    <property type="nucleotide sequence ID" value="NZ_CP017766.1"/>
</dbReference>
<evidence type="ECO:0000313" key="2">
    <source>
        <dbReference type="EMBL" id="AUB56666.1"/>
    </source>
</evidence>